<reference evidence="10 11" key="1">
    <citation type="submission" date="2020-07" db="EMBL/GenBank/DDBJ databases">
        <title>Sequencing the genomes of 1000 actinobacteria strains.</title>
        <authorList>
            <person name="Klenk H.-P."/>
        </authorList>
    </citation>
    <scope>NUCLEOTIDE SEQUENCE [LARGE SCALE GENOMIC DNA]</scope>
    <source>
        <strain evidence="10 11">DSM 19970</strain>
    </source>
</reference>
<accession>A0A7Y9ZBT9</accession>
<feature type="transmembrane region" description="Helical" evidence="8">
    <location>
        <begin position="229"/>
        <end position="253"/>
    </location>
</feature>
<evidence type="ECO:0000256" key="6">
    <source>
        <dbReference type="ARBA" id="ARBA00022989"/>
    </source>
</evidence>
<dbReference type="GO" id="GO:1990961">
    <property type="term" value="P:xenobiotic detoxification by transmembrane export across the plasma membrane"/>
    <property type="evidence" value="ECO:0007669"/>
    <property type="project" value="InterPro"/>
</dbReference>
<feature type="transmembrane region" description="Helical" evidence="8">
    <location>
        <begin position="32"/>
        <end position="49"/>
    </location>
</feature>
<dbReference type="InterPro" id="IPR036259">
    <property type="entry name" value="MFS_trans_sf"/>
</dbReference>
<dbReference type="GO" id="GO:0005886">
    <property type="term" value="C:plasma membrane"/>
    <property type="evidence" value="ECO:0007669"/>
    <property type="project" value="UniProtKB-SubCell"/>
</dbReference>
<keyword evidence="7 8" id="KW-0472">Membrane</keyword>
<comment type="similarity">
    <text evidence="2">Belongs to the major facilitator superfamily. Bcr/CmlA family.</text>
</comment>
<feature type="transmembrane region" description="Helical" evidence="8">
    <location>
        <begin position="158"/>
        <end position="183"/>
    </location>
</feature>
<evidence type="ECO:0000256" key="1">
    <source>
        <dbReference type="ARBA" id="ARBA00004651"/>
    </source>
</evidence>
<evidence type="ECO:0000256" key="7">
    <source>
        <dbReference type="ARBA" id="ARBA00023136"/>
    </source>
</evidence>
<feature type="transmembrane region" description="Helical" evidence="8">
    <location>
        <begin position="69"/>
        <end position="89"/>
    </location>
</feature>
<dbReference type="PANTHER" id="PTHR23502">
    <property type="entry name" value="MAJOR FACILITATOR SUPERFAMILY"/>
    <property type="match status" value="1"/>
</dbReference>
<name>A0A7Y9ZBT9_9MICO</name>
<dbReference type="RefSeq" id="WP_062074307.1">
    <property type="nucleotide sequence ID" value="NZ_BBRC01000002.1"/>
</dbReference>
<evidence type="ECO:0000256" key="5">
    <source>
        <dbReference type="ARBA" id="ARBA00022692"/>
    </source>
</evidence>
<feature type="transmembrane region" description="Helical" evidence="8">
    <location>
        <begin position="125"/>
        <end position="146"/>
    </location>
</feature>
<dbReference type="PROSITE" id="PS00216">
    <property type="entry name" value="SUGAR_TRANSPORT_1"/>
    <property type="match status" value="1"/>
</dbReference>
<dbReference type="SUPFAM" id="SSF103473">
    <property type="entry name" value="MFS general substrate transporter"/>
    <property type="match status" value="1"/>
</dbReference>
<dbReference type="NCBIfam" id="TIGR00710">
    <property type="entry name" value="efflux_Bcr_CflA"/>
    <property type="match status" value="1"/>
</dbReference>
<keyword evidence="3" id="KW-0813">Transport</keyword>
<dbReference type="InterPro" id="IPR005829">
    <property type="entry name" value="Sugar_transporter_CS"/>
</dbReference>
<comment type="subcellular location">
    <subcellularLocation>
        <location evidence="1">Cell membrane</location>
        <topology evidence="1">Multi-pass membrane protein</topology>
    </subcellularLocation>
</comment>
<feature type="transmembrane region" description="Helical" evidence="8">
    <location>
        <begin position="303"/>
        <end position="325"/>
    </location>
</feature>
<dbReference type="PROSITE" id="PS50850">
    <property type="entry name" value="MFS"/>
    <property type="match status" value="1"/>
</dbReference>
<dbReference type="Gene3D" id="1.20.1720.10">
    <property type="entry name" value="Multidrug resistance protein D"/>
    <property type="match status" value="1"/>
</dbReference>
<feature type="domain" description="Major facilitator superfamily (MFS) profile" evidence="9">
    <location>
        <begin position="34"/>
        <end position="418"/>
    </location>
</feature>
<dbReference type="InterPro" id="IPR004812">
    <property type="entry name" value="Efflux_drug-R_Bcr/CmlA"/>
</dbReference>
<dbReference type="PANTHER" id="PTHR23502:SF132">
    <property type="entry name" value="POLYAMINE TRANSPORTER 2-RELATED"/>
    <property type="match status" value="1"/>
</dbReference>
<dbReference type="GO" id="GO:0042910">
    <property type="term" value="F:xenobiotic transmembrane transporter activity"/>
    <property type="evidence" value="ECO:0007669"/>
    <property type="project" value="InterPro"/>
</dbReference>
<feature type="transmembrane region" description="Helical" evidence="8">
    <location>
        <begin position="101"/>
        <end position="119"/>
    </location>
</feature>
<keyword evidence="11" id="KW-1185">Reference proteome</keyword>
<gene>
    <name evidence="10" type="ORF">BKA03_002608</name>
</gene>
<dbReference type="CDD" id="cd17320">
    <property type="entry name" value="MFS_MdfA_MDR_like"/>
    <property type="match status" value="1"/>
</dbReference>
<dbReference type="OrthoDB" id="9814303at2"/>
<dbReference type="Pfam" id="PF07690">
    <property type="entry name" value="MFS_1"/>
    <property type="match status" value="1"/>
</dbReference>
<dbReference type="AlphaFoldDB" id="A0A7Y9ZBT9"/>
<evidence type="ECO:0000313" key="10">
    <source>
        <dbReference type="EMBL" id="NYI42489.1"/>
    </source>
</evidence>
<feature type="transmembrane region" description="Helical" evidence="8">
    <location>
        <begin position="189"/>
        <end position="208"/>
    </location>
</feature>
<dbReference type="EMBL" id="JACBZO010000001">
    <property type="protein sequence ID" value="NYI42489.1"/>
    <property type="molecule type" value="Genomic_DNA"/>
</dbReference>
<evidence type="ECO:0000256" key="2">
    <source>
        <dbReference type="ARBA" id="ARBA00006236"/>
    </source>
</evidence>
<feature type="transmembrane region" description="Helical" evidence="8">
    <location>
        <begin position="367"/>
        <end position="389"/>
    </location>
</feature>
<sequence>MSVDTAPTAPTPVALNATPAQHGASLTRPQRLGYILLLGALVALGPFTVDMYLPAFPAVQMDLRTTETLIQLTLTATMVGFGLGQLVAGPLSDSLGRRRPLLIATAIHVLSSISILFAHNVTAVMIGRVGQGLGAAGSAVVAMAMVRDMFGGQGLVRMLARMALVSGTAPVVAPLVGAAILSFAPWRGIFIALTIYGTLMTLTAALFLRETHDRERRGRLNASAMRQRYRVVFHDPVFLGVALVSAMTFTALFSYLSASSFILQDQYGFSTPHFAMTFGMNAVGMIVFTQTGARLMRRWPPRAVMTIGVSIVSLGALSLLILGVTGVGMPWLLVALFFTVAPLGFIMPTAQILALNDHPNEAGTAASVLGALNFAVAGAVSPLISVLGISVTSMATVMVGSMVLANASFWLVVRRRASADVLR</sequence>
<dbReference type="InterPro" id="IPR011701">
    <property type="entry name" value="MFS"/>
</dbReference>
<dbReference type="Proteomes" id="UP000547973">
    <property type="component" value="Unassembled WGS sequence"/>
</dbReference>
<protein>
    <submittedName>
        <fullName evidence="10">DHA1 family bicyclomycin/chloramphenicol resistance-like MFS transporter</fullName>
    </submittedName>
</protein>
<proteinExistence type="inferred from homology"/>
<comment type="caution">
    <text evidence="10">The sequence shown here is derived from an EMBL/GenBank/DDBJ whole genome shotgun (WGS) entry which is preliminary data.</text>
</comment>
<feature type="transmembrane region" description="Helical" evidence="8">
    <location>
        <begin position="395"/>
        <end position="413"/>
    </location>
</feature>
<evidence type="ECO:0000256" key="8">
    <source>
        <dbReference type="SAM" id="Phobius"/>
    </source>
</evidence>
<organism evidence="10 11">
    <name type="scientific">Demequina lutea</name>
    <dbReference type="NCBI Taxonomy" id="431489"/>
    <lineage>
        <taxon>Bacteria</taxon>
        <taxon>Bacillati</taxon>
        <taxon>Actinomycetota</taxon>
        <taxon>Actinomycetes</taxon>
        <taxon>Micrococcales</taxon>
        <taxon>Demequinaceae</taxon>
        <taxon>Demequina</taxon>
    </lineage>
</organism>
<keyword evidence="6 8" id="KW-1133">Transmembrane helix</keyword>
<evidence type="ECO:0000259" key="9">
    <source>
        <dbReference type="PROSITE" id="PS50850"/>
    </source>
</evidence>
<dbReference type="InterPro" id="IPR020846">
    <property type="entry name" value="MFS_dom"/>
</dbReference>
<evidence type="ECO:0000313" key="11">
    <source>
        <dbReference type="Proteomes" id="UP000547973"/>
    </source>
</evidence>
<feature type="transmembrane region" description="Helical" evidence="8">
    <location>
        <begin position="273"/>
        <end position="291"/>
    </location>
</feature>
<keyword evidence="5 8" id="KW-0812">Transmembrane</keyword>
<evidence type="ECO:0000256" key="3">
    <source>
        <dbReference type="ARBA" id="ARBA00022448"/>
    </source>
</evidence>
<feature type="transmembrane region" description="Helical" evidence="8">
    <location>
        <begin position="331"/>
        <end position="355"/>
    </location>
</feature>
<keyword evidence="4" id="KW-1003">Cell membrane</keyword>
<evidence type="ECO:0000256" key="4">
    <source>
        <dbReference type="ARBA" id="ARBA00022475"/>
    </source>
</evidence>